<dbReference type="OrthoDB" id="773117at2759"/>
<feature type="compositionally biased region" description="Polar residues" evidence="1">
    <location>
        <begin position="112"/>
        <end position="129"/>
    </location>
</feature>
<evidence type="ECO:0000313" key="4">
    <source>
        <dbReference type="Proteomes" id="UP000195402"/>
    </source>
</evidence>
<evidence type="ECO:0000256" key="1">
    <source>
        <dbReference type="SAM" id="MobiDB-lite"/>
    </source>
</evidence>
<sequence>MAENNNNIFRKDIIRGRGDNKPPSRLQKQSPATLQLDPTSSFVVSSGANNNHLFSSCSSPGNDTPYSNCPIPLLSPLVLTPPPLPLPNDDPQVVVVVVEEGSHHDEPRKGSNDQTGSESINAPSPSSNAGWEHPAAPASAFIEPSSLISFLQSQCVLVHHIQ</sequence>
<dbReference type="AlphaFoldDB" id="A0A200R518"/>
<feature type="compositionally biased region" description="Low complexity" evidence="1">
    <location>
        <begin position="89"/>
        <end position="98"/>
    </location>
</feature>
<evidence type="ECO:0000313" key="3">
    <source>
        <dbReference type="EMBL" id="OVA17806.1"/>
    </source>
</evidence>
<dbReference type="PANTHER" id="PTHR33912">
    <property type="entry name" value="OS01G0939400 PROTEIN"/>
    <property type="match status" value="1"/>
</dbReference>
<dbReference type="EMBL" id="MVGT01000437">
    <property type="protein sequence ID" value="OVA17805.1"/>
    <property type="molecule type" value="Genomic_DNA"/>
</dbReference>
<feature type="region of interest" description="Disordered" evidence="1">
    <location>
        <begin position="80"/>
        <end position="134"/>
    </location>
</feature>
<dbReference type="OMA" id="WEHPAMA"/>
<accession>A0A200R518</accession>
<gene>
    <name evidence="2" type="ORF">BVC80_1835g192</name>
    <name evidence="3" type="ORF">BVC80_1835g193</name>
</gene>
<feature type="region of interest" description="Disordered" evidence="1">
    <location>
        <begin position="1"/>
        <end position="41"/>
    </location>
</feature>
<dbReference type="PANTHER" id="PTHR33912:SF5">
    <property type="entry name" value="F22G5.17"/>
    <property type="match status" value="1"/>
</dbReference>
<dbReference type="InterPro" id="IPR040381">
    <property type="entry name" value="At4g14450-like"/>
</dbReference>
<feature type="compositionally biased region" description="Basic and acidic residues" evidence="1">
    <location>
        <begin position="9"/>
        <end position="22"/>
    </location>
</feature>
<dbReference type="Proteomes" id="UP000195402">
    <property type="component" value="Unassembled WGS sequence"/>
</dbReference>
<keyword evidence="4" id="KW-1185">Reference proteome</keyword>
<proteinExistence type="predicted"/>
<dbReference type="EMBL" id="MVGT01000437">
    <property type="protein sequence ID" value="OVA17806.1"/>
    <property type="molecule type" value="Genomic_DNA"/>
</dbReference>
<feature type="compositionally biased region" description="Polar residues" evidence="1">
    <location>
        <begin position="26"/>
        <end position="41"/>
    </location>
</feature>
<organism evidence="2 4">
    <name type="scientific">Macleaya cordata</name>
    <name type="common">Five-seeded plume-poppy</name>
    <name type="synonym">Bocconia cordata</name>
    <dbReference type="NCBI Taxonomy" id="56857"/>
    <lineage>
        <taxon>Eukaryota</taxon>
        <taxon>Viridiplantae</taxon>
        <taxon>Streptophyta</taxon>
        <taxon>Embryophyta</taxon>
        <taxon>Tracheophyta</taxon>
        <taxon>Spermatophyta</taxon>
        <taxon>Magnoliopsida</taxon>
        <taxon>Ranunculales</taxon>
        <taxon>Papaveraceae</taxon>
        <taxon>Papaveroideae</taxon>
        <taxon>Macleaya</taxon>
    </lineage>
</organism>
<reference evidence="2 4" key="1">
    <citation type="journal article" date="2017" name="Mol. Plant">
        <title>The Genome of Medicinal Plant Macleaya cordata Provides New Insights into Benzylisoquinoline Alkaloids Metabolism.</title>
        <authorList>
            <person name="Liu X."/>
            <person name="Liu Y."/>
            <person name="Huang P."/>
            <person name="Ma Y."/>
            <person name="Qing Z."/>
            <person name="Tang Q."/>
            <person name="Cao H."/>
            <person name="Cheng P."/>
            <person name="Zheng Y."/>
            <person name="Yuan Z."/>
            <person name="Zhou Y."/>
            <person name="Liu J."/>
            <person name="Tang Z."/>
            <person name="Zhuo Y."/>
            <person name="Zhang Y."/>
            <person name="Yu L."/>
            <person name="Huang J."/>
            <person name="Yang P."/>
            <person name="Peng Q."/>
            <person name="Zhang J."/>
            <person name="Jiang W."/>
            <person name="Zhang Z."/>
            <person name="Lin K."/>
            <person name="Ro D.K."/>
            <person name="Chen X."/>
            <person name="Xiong X."/>
            <person name="Shang Y."/>
            <person name="Huang S."/>
            <person name="Zeng J."/>
        </authorList>
    </citation>
    <scope>NUCLEOTIDE SEQUENCE [LARGE SCALE GENOMIC DNA]</scope>
    <source>
        <strain evidence="2">BLH2017</strain>
        <strain evidence="4">cv. BLH2017</strain>
        <tissue evidence="2">Root</tissue>
    </source>
</reference>
<evidence type="ECO:0000313" key="2">
    <source>
        <dbReference type="EMBL" id="OVA17805.1"/>
    </source>
</evidence>
<protein>
    <submittedName>
        <fullName evidence="2">Uncharacterized protein</fullName>
    </submittedName>
</protein>
<name>A0A200R518_MACCD</name>
<feature type="compositionally biased region" description="Basic and acidic residues" evidence="1">
    <location>
        <begin position="100"/>
        <end position="111"/>
    </location>
</feature>
<comment type="caution">
    <text evidence="2">The sequence shown here is derived from an EMBL/GenBank/DDBJ whole genome shotgun (WGS) entry which is preliminary data.</text>
</comment>